<dbReference type="Pfam" id="PF01575">
    <property type="entry name" value="MaoC_dehydratas"/>
    <property type="match status" value="1"/>
</dbReference>
<keyword evidence="4" id="KW-1185">Reference proteome</keyword>
<reference evidence="3" key="1">
    <citation type="submission" date="2006-12" db="EMBL/GenBank/DDBJ databases">
        <title>Complete sequence of Mycobacterium vanbaalenii PYR-1.</title>
        <authorList>
            <consortium name="US DOE Joint Genome Institute"/>
            <person name="Copeland A."/>
            <person name="Lucas S."/>
            <person name="Lapidus A."/>
            <person name="Barry K."/>
            <person name="Detter J.C."/>
            <person name="Glavina del Rio T."/>
            <person name="Hammon N."/>
            <person name="Israni S."/>
            <person name="Dalin E."/>
            <person name="Tice H."/>
            <person name="Pitluck S."/>
            <person name="Singan V."/>
            <person name="Schmutz J."/>
            <person name="Larimer F."/>
            <person name="Land M."/>
            <person name="Hauser L."/>
            <person name="Kyrpides N."/>
            <person name="Anderson I.J."/>
            <person name="Miller C."/>
            <person name="Richardson P."/>
        </authorList>
    </citation>
    <scope>NUCLEOTIDE SEQUENCE [LARGE SCALE GENOMIC DNA]</scope>
    <source>
        <strain evidence="3">PYR-1</strain>
    </source>
</reference>
<dbReference type="SUPFAM" id="SSF54637">
    <property type="entry name" value="Thioesterase/thiol ester dehydrase-isomerase"/>
    <property type="match status" value="1"/>
</dbReference>
<dbReference type="KEGG" id="mva:Mvan_4410"/>
<comment type="similarity">
    <text evidence="1">Belongs to the enoyl-CoA hydratase/isomerase family.</text>
</comment>
<dbReference type="eggNOG" id="COG2030">
    <property type="taxonomic scope" value="Bacteria"/>
</dbReference>
<dbReference type="PANTHER" id="PTHR42993">
    <property type="entry name" value="MAOC-LIKE DEHYDRATASE DOMAIN-CONTAINING PROTEIN"/>
    <property type="match status" value="1"/>
</dbReference>
<dbReference type="Proteomes" id="UP000009159">
    <property type="component" value="Chromosome"/>
</dbReference>
<accession>A1TDD6</accession>
<dbReference type="PANTHER" id="PTHR42993:SF1">
    <property type="entry name" value="MAOC-LIKE DEHYDRATASE DOMAIN-CONTAINING PROTEIN"/>
    <property type="match status" value="1"/>
</dbReference>
<dbReference type="STRING" id="350058.Mvan_4410"/>
<dbReference type="InterPro" id="IPR039375">
    <property type="entry name" value="NodN-like"/>
</dbReference>
<dbReference type="RefSeq" id="WP_011781564.1">
    <property type="nucleotide sequence ID" value="NC_008726.1"/>
</dbReference>
<dbReference type="InterPro" id="IPR002539">
    <property type="entry name" value="MaoC-like_dom"/>
</dbReference>
<feature type="domain" description="MaoC-like" evidence="2">
    <location>
        <begin position="13"/>
        <end position="119"/>
    </location>
</feature>
<dbReference type="InterPro" id="IPR029069">
    <property type="entry name" value="HotDog_dom_sf"/>
</dbReference>
<name>A1TDD6_MYCVP</name>
<evidence type="ECO:0000313" key="3">
    <source>
        <dbReference type="EMBL" id="ABM15186.1"/>
    </source>
</evidence>
<dbReference type="CDD" id="cd03450">
    <property type="entry name" value="NodN"/>
    <property type="match status" value="1"/>
</dbReference>
<dbReference type="HOGENOM" id="CLU_108911_0_0_11"/>
<evidence type="ECO:0000313" key="4">
    <source>
        <dbReference type="Proteomes" id="UP000009159"/>
    </source>
</evidence>
<dbReference type="AlphaFoldDB" id="A1TDD6"/>
<evidence type="ECO:0000256" key="1">
    <source>
        <dbReference type="ARBA" id="ARBA00005254"/>
    </source>
</evidence>
<dbReference type="Gene3D" id="3.10.129.10">
    <property type="entry name" value="Hotdog Thioesterase"/>
    <property type="match status" value="1"/>
</dbReference>
<gene>
    <name evidence="3" type="ordered locus">Mvan_4410</name>
</gene>
<evidence type="ECO:0000259" key="2">
    <source>
        <dbReference type="Pfam" id="PF01575"/>
    </source>
</evidence>
<dbReference type="EMBL" id="CP000511">
    <property type="protein sequence ID" value="ABM15186.1"/>
    <property type="molecule type" value="Genomic_DNA"/>
</dbReference>
<protein>
    <submittedName>
        <fullName evidence="3">MaoC domain protein dehydratase</fullName>
    </submittedName>
</protein>
<proteinExistence type="inferred from homology"/>
<organism evidence="3 4">
    <name type="scientific">Mycolicibacterium vanbaalenii (strain DSM 7251 / JCM 13017 / BCRC 16820 / KCTC 9966 / NRRL B-24157 / PYR-1)</name>
    <name type="common">Mycobacterium vanbaalenii</name>
    <dbReference type="NCBI Taxonomy" id="350058"/>
    <lineage>
        <taxon>Bacteria</taxon>
        <taxon>Bacillati</taxon>
        <taxon>Actinomycetota</taxon>
        <taxon>Actinomycetes</taxon>
        <taxon>Mycobacteriales</taxon>
        <taxon>Mycobacteriaceae</taxon>
        <taxon>Mycolicibacterium</taxon>
    </lineage>
</organism>
<sequence>MTLHIDGIRKLKTLVGQRLGESPWITLDQSLINSFADNTWDHNWIHVSPERAKASPFGGTIAHGYHSLALIGGLIQEVFLIDNLRMALNYGVNKARFPQAVPVDSRVRLTVDLTDMAEAADGAADVFYHCVIEIEGSSKPACAADIIFRYYPETDPR</sequence>